<organism evidence="1 2">
    <name type="scientific">Pleurodeles waltl</name>
    <name type="common">Iberian ribbed newt</name>
    <dbReference type="NCBI Taxonomy" id="8319"/>
    <lineage>
        <taxon>Eukaryota</taxon>
        <taxon>Metazoa</taxon>
        <taxon>Chordata</taxon>
        <taxon>Craniata</taxon>
        <taxon>Vertebrata</taxon>
        <taxon>Euteleostomi</taxon>
        <taxon>Amphibia</taxon>
        <taxon>Batrachia</taxon>
        <taxon>Caudata</taxon>
        <taxon>Salamandroidea</taxon>
        <taxon>Salamandridae</taxon>
        <taxon>Pleurodelinae</taxon>
        <taxon>Pleurodeles</taxon>
    </lineage>
</organism>
<sequence>MMNMYSGHLILVRVQPGEPADAVTVFTLTMYSGNLILACVETGEHAGVVTVFTDHVLGSPDPGACPDW</sequence>
<dbReference type="AlphaFoldDB" id="A0AAV7L532"/>
<evidence type="ECO:0000313" key="1">
    <source>
        <dbReference type="EMBL" id="KAJ1086796.1"/>
    </source>
</evidence>
<keyword evidence="2" id="KW-1185">Reference proteome</keyword>
<dbReference type="EMBL" id="JANPWB010000016">
    <property type="protein sequence ID" value="KAJ1086796.1"/>
    <property type="molecule type" value="Genomic_DNA"/>
</dbReference>
<dbReference type="Proteomes" id="UP001066276">
    <property type="component" value="Chromosome 12"/>
</dbReference>
<evidence type="ECO:0000313" key="2">
    <source>
        <dbReference type="Proteomes" id="UP001066276"/>
    </source>
</evidence>
<gene>
    <name evidence="1" type="ORF">NDU88_006912</name>
</gene>
<comment type="caution">
    <text evidence="1">The sequence shown here is derived from an EMBL/GenBank/DDBJ whole genome shotgun (WGS) entry which is preliminary data.</text>
</comment>
<accession>A0AAV7L532</accession>
<protein>
    <submittedName>
        <fullName evidence="1">Uncharacterized protein</fullName>
    </submittedName>
</protein>
<name>A0AAV7L532_PLEWA</name>
<proteinExistence type="predicted"/>
<reference evidence="1" key="1">
    <citation type="journal article" date="2022" name="bioRxiv">
        <title>Sequencing and chromosome-scale assembly of the giantPleurodeles waltlgenome.</title>
        <authorList>
            <person name="Brown T."/>
            <person name="Elewa A."/>
            <person name="Iarovenko S."/>
            <person name="Subramanian E."/>
            <person name="Araus A.J."/>
            <person name="Petzold A."/>
            <person name="Susuki M."/>
            <person name="Suzuki K.-i.T."/>
            <person name="Hayashi T."/>
            <person name="Toyoda A."/>
            <person name="Oliveira C."/>
            <person name="Osipova E."/>
            <person name="Leigh N.D."/>
            <person name="Simon A."/>
            <person name="Yun M.H."/>
        </authorList>
    </citation>
    <scope>NUCLEOTIDE SEQUENCE</scope>
    <source>
        <strain evidence="1">20211129_DDA</strain>
        <tissue evidence="1">Liver</tissue>
    </source>
</reference>